<keyword evidence="2" id="KW-1185">Reference proteome</keyword>
<sequence length="162" mass="17833">MAKTAPCGSGVQGPGLRLKQKLSIWDPTTKKDVEGLRSWSMTATLGRCVASSAQRAATSSNGKTRQRKAAQRVLHLPGALLTGDNATVQRATGPARQVQVPSLLGPDTQRLRQPRINPARGGRIMFNRLESQLNIHSELQVQLPHHHILPLYRFQVFTNCVR</sequence>
<dbReference type="RefSeq" id="XP_007403824.1">
    <property type="nucleotide sequence ID" value="XM_007403762.1"/>
</dbReference>
<organism evidence="2">
    <name type="scientific">Melampsora larici-populina (strain 98AG31 / pathotype 3-4-7)</name>
    <name type="common">Poplar leaf rust fungus</name>
    <dbReference type="NCBI Taxonomy" id="747676"/>
    <lineage>
        <taxon>Eukaryota</taxon>
        <taxon>Fungi</taxon>
        <taxon>Dikarya</taxon>
        <taxon>Basidiomycota</taxon>
        <taxon>Pucciniomycotina</taxon>
        <taxon>Pucciniomycetes</taxon>
        <taxon>Pucciniales</taxon>
        <taxon>Melampsoraceae</taxon>
        <taxon>Melampsora</taxon>
    </lineage>
</organism>
<evidence type="ECO:0000313" key="2">
    <source>
        <dbReference type="Proteomes" id="UP000001072"/>
    </source>
</evidence>
<dbReference type="GeneID" id="18934434"/>
<accession>F4R4Y9</accession>
<dbReference type="KEGG" id="mlr:MELLADRAFT_87221"/>
<dbReference type="AlphaFoldDB" id="F4R4Y9"/>
<name>F4R4Y9_MELLP</name>
<dbReference type="HOGENOM" id="CLU_1635757_0_0_1"/>
<dbReference type="VEuPathDB" id="FungiDB:MELLADRAFT_87221"/>
<protein>
    <submittedName>
        <fullName evidence="1">Uncharacterized protein</fullName>
    </submittedName>
</protein>
<dbReference type="InParanoid" id="F4R4Y9"/>
<dbReference type="EMBL" id="GL883090">
    <property type="protein sequence ID" value="EGG12886.1"/>
    <property type="molecule type" value="Genomic_DNA"/>
</dbReference>
<gene>
    <name evidence="1" type="ORF">MELLADRAFT_87221</name>
</gene>
<proteinExistence type="predicted"/>
<dbReference type="Proteomes" id="UP000001072">
    <property type="component" value="Unassembled WGS sequence"/>
</dbReference>
<evidence type="ECO:0000313" key="1">
    <source>
        <dbReference type="EMBL" id="EGG12886.1"/>
    </source>
</evidence>
<reference evidence="2" key="1">
    <citation type="journal article" date="2011" name="Proc. Natl. Acad. Sci. U.S.A.">
        <title>Obligate biotrophy features unraveled by the genomic analysis of rust fungi.</title>
        <authorList>
            <person name="Duplessis S."/>
            <person name="Cuomo C.A."/>
            <person name="Lin Y.-C."/>
            <person name="Aerts A."/>
            <person name="Tisserant E."/>
            <person name="Veneault-Fourrey C."/>
            <person name="Joly D.L."/>
            <person name="Hacquard S."/>
            <person name="Amselem J."/>
            <person name="Cantarel B.L."/>
            <person name="Chiu R."/>
            <person name="Coutinho P.M."/>
            <person name="Feau N."/>
            <person name="Field M."/>
            <person name="Frey P."/>
            <person name="Gelhaye E."/>
            <person name="Goldberg J."/>
            <person name="Grabherr M.G."/>
            <person name="Kodira C.D."/>
            <person name="Kohler A."/>
            <person name="Kuees U."/>
            <person name="Lindquist E.A."/>
            <person name="Lucas S.M."/>
            <person name="Mago R."/>
            <person name="Mauceli E."/>
            <person name="Morin E."/>
            <person name="Murat C."/>
            <person name="Pangilinan J.L."/>
            <person name="Park R."/>
            <person name="Pearson M."/>
            <person name="Quesneville H."/>
            <person name="Rouhier N."/>
            <person name="Sakthikumar S."/>
            <person name="Salamov A.A."/>
            <person name="Schmutz J."/>
            <person name="Selles B."/>
            <person name="Shapiro H."/>
            <person name="Tanguay P."/>
            <person name="Tuskan G.A."/>
            <person name="Henrissat B."/>
            <person name="Van de Peer Y."/>
            <person name="Rouze P."/>
            <person name="Ellis J.G."/>
            <person name="Dodds P.N."/>
            <person name="Schein J.E."/>
            <person name="Zhong S."/>
            <person name="Hamelin R.C."/>
            <person name="Grigoriev I.V."/>
            <person name="Szabo L.J."/>
            <person name="Martin F."/>
        </authorList>
    </citation>
    <scope>NUCLEOTIDE SEQUENCE [LARGE SCALE GENOMIC DNA]</scope>
    <source>
        <strain evidence="2">98AG31 / pathotype 3-4-7</strain>
    </source>
</reference>